<gene>
    <name evidence="1" type="ORF">E2C01_063246</name>
</gene>
<accession>A0A5B7HFU2</accession>
<comment type="caution">
    <text evidence="1">The sequence shown here is derived from an EMBL/GenBank/DDBJ whole genome shotgun (WGS) entry which is preliminary data.</text>
</comment>
<evidence type="ECO:0000313" key="2">
    <source>
        <dbReference type="Proteomes" id="UP000324222"/>
    </source>
</evidence>
<dbReference type="Proteomes" id="UP000324222">
    <property type="component" value="Unassembled WGS sequence"/>
</dbReference>
<proteinExistence type="predicted"/>
<dbReference type="AlphaFoldDB" id="A0A5B7HFU2"/>
<dbReference type="EMBL" id="VSRR010028776">
    <property type="protein sequence ID" value="MPC69033.1"/>
    <property type="molecule type" value="Genomic_DNA"/>
</dbReference>
<name>A0A5B7HFU2_PORTR</name>
<organism evidence="1 2">
    <name type="scientific">Portunus trituberculatus</name>
    <name type="common">Swimming crab</name>
    <name type="synonym">Neptunus trituberculatus</name>
    <dbReference type="NCBI Taxonomy" id="210409"/>
    <lineage>
        <taxon>Eukaryota</taxon>
        <taxon>Metazoa</taxon>
        <taxon>Ecdysozoa</taxon>
        <taxon>Arthropoda</taxon>
        <taxon>Crustacea</taxon>
        <taxon>Multicrustacea</taxon>
        <taxon>Malacostraca</taxon>
        <taxon>Eumalacostraca</taxon>
        <taxon>Eucarida</taxon>
        <taxon>Decapoda</taxon>
        <taxon>Pleocyemata</taxon>
        <taxon>Brachyura</taxon>
        <taxon>Eubrachyura</taxon>
        <taxon>Portunoidea</taxon>
        <taxon>Portunidae</taxon>
        <taxon>Portuninae</taxon>
        <taxon>Portunus</taxon>
    </lineage>
</organism>
<keyword evidence="2" id="KW-1185">Reference proteome</keyword>
<protein>
    <submittedName>
        <fullName evidence="1">Uncharacterized protein</fullName>
    </submittedName>
</protein>
<reference evidence="1 2" key="1">
    <citation type="submission" date="2019-05" db="EMBL/GenBank/DDBJ databases">
        <title>Another draft genome of Portunus trituberculatus and its Hox gene families provides insights of decapod evolution.</title>
        <authorList>
            <person name="Jeong J.-H."/>
            <person name="Song I."/>
            <person name="Kim S."/>
            <person name="Choi T."/>
            <person name="Kim D."/>
            <person name="Ryu S."/>
            <person name="Kim W."/>
        </authorList>
    </citation>
    <scope>NUCLEOTIDE SEQUENCE [LARGE SCALE GENOMIC DNA]</scope>
    <source>
        <tissue evidence="1">Muscle</tissue>
    </source>
</reference>
<evidence type="ECO:0000313" key="1">
    <source>
        <dbReference type="EMBL" id="MPC69033.1"/>
    </source>
</evidence>
<sequence>MMLFCLPDFVAKTEAQSDPLPWEFVVTSLSEAVCSNDNKRLLCPICALRWYFHRTSLS</sequence>